<accession>A0A8H7MBR0</accession>
<comment type="caution">
    <text evidence="9">The sequence shown here is derived from an EMBL/GenBank/DDBJ whole genome shotgun (WGS) entry which is preliminary data.</text>
</comment>
<dbReference type="InterPro" id="IPR013901">
    <property type="entry name" value="Anthrone_oxy"/>
</dbReference>
<keyword evidence="4" id="KW-0560">Oxidoreductase</keyword>
<evidence type="ECO:0000256" key="7">
    <source>
        <dbReference type="ARBA" id="ARBA00034313"/>
    </source>
</evidence>
<evidence type="ECO:0000313" key="10">
    <source>
        <dbReference type="Proteomes" id="UP000651452"/>
    </source>
</evidence>
<dbReference type="GO" id="GO:0004497">
    <property type="term" value="F:monooxygenase activity"/>
    <property type="evidence" value="ECO:0007669"/>
    <property type="project" value="UniProtKB-KW"/>
</dbReference>
<comment type="subcellular location">
    <subcellularLocation>
        <location evidence="1">Membrane</location>
        <topology evidence="1">Multi-pass membrane protein</topology>
    </subcellularLocation>
</comment>
<evidence type="ECO:0000256" key="4">
    <source>
        <dbReference type="ARBA" id="ARBA00023002"/>
    </source>
</evidence>
<evidence type="ECO:0000256" key="6">
    <source>
        <dbReference type="ARBA" id="ARBA00023136"/>
    </source>
</evidence>
<keyword evidence="5" id="KW-0503">Monooxygenase</keyword>
<evidence type="ECO:0008006" key="11">
    <source>
        <dbReference type="Google" id="ProtNLM"/>
    </source>
</evidence>
<name>A0A8H7MBR0_9PLEO</name>
<gene>
    <name evidence="9" type="ORF">EKO04_010541</name>
</gene>
<keyword evidence="6 8" id="KW-0472">Membrane</keyword>
<dbReference type="PANTHER" id="PTHR35042:SF3">
    <property type="entry name" value="ANTHRONE OXYGENASE-RELATED"/>
    <property type="match status" value="1"/>
</dbReference>
<keyword evidence="2 8" id="KW-0812">Transmembrane</keyword>
<evidence type="ECO:0000256" key="8">
    <source>
        <dbReference type="SAM" id="Phobius"/>
    </source>
</evidence>
<reference evidence="9" key="2">
    <citation type="submission" date="2020-09" db="EMBL/GenBank/DDBJ databases">
        <title>Reference genome assembly for Australian Ascochyta lentis isolate Al4.</title>
        <authorList>
            <person name="Lee R.C."/>
            <person name="Farfan-Caceres L.M."/>
            <person name="Debler J.W."/>
            <person name="Williams A.H."/>
            <person name="Henares B.M."/>
        </authorList>
    </citation>
    <scope>NUCLEOTIDE SEQUENCE</scope>
    <source>
        <strain evidence="9">Al4</strain>
    </source>
</reference>
<dbReference type="AlphaFoldDB" id="A0A8H7MBR0"/>
<evidence type="ECO:0000256" key="5">
    <source>
        <dbReference type="ARBA" id="ARBA00023033"/>
    </source>
</evidence>
<dbReference type="GO" id="GO:0016020">
    <property type="term" value="C:membrane"/>
    <property type="evidence" value="ECO:0007669"/>
    <property type="project" value="UniProtKB-SubCell"/>
</dbReference>
<proteinExistence type="inferred from homology"/>
<dbReference type="Proteomes" id="UP000651452">
    <property type="component" value="Unassembled WGS sequence"/>
</dbReference>
<protein>
    <recommendedName>
        <fullName evidence="11">DUF1772-domain-containing protein</fullName>
    </recommendedName>
</protein>
<evidence type="ECO:0000256" key="2">
    <source>
        <dbReference type="ARBA" id="ARBA00022692"/>
    </source>
</evidence>
<dbReference type="Pfam" id="PF08592">
    <property type="entry name" value="Anthrone_oxy"/>
    <property type="match status" value="1"/>
</dbReference>
<feature type="transmembrane region" description="Helical" evidence="8">
    <location>
        <begin position="82"/>
        <end position="99"/>
    </location>
</feature>
<evidence type="ECO:0000256" key="1">
    <source>
        <dbReference type="ARBA" id="ARBA00004141"/>
    </source>
</evidence>
<feature type="transmembrane region" description="Helical" evidence="8">
    <location>
        <begin position="51"/>
        <end position="70"/>
    </location>
</feature>
<keyword evidence="3 8" id="KW-1133">Transmembrane helix</keyword>
<feature type="transmembrane region" description="Helical" evidence="8">
    <location>
        <begin position="132"/>
        <end position="150"/>
    </location>
</feature>
<reference evidence="9" key="1">
    <citation type="submission" date="2018-12" db="EMBL/GenBank/DDBJ databases">
        <authorList>
            <person name="Syme R.A."/>
            <person name="Farfan-Caceres L."/>
            <person name="Lichtenzveig J."/>
        </authorList>
    </citation>
    <scope>NUCLEOTIDE SEQUENCE</scope>
    <source>
        <strain evidence="9">Al4</strain>
    </source>
</reference>
<dbReference type="OrthoDB" id="5954308at2759"/>
<comment type="similarity">
    <text evidence="7">Belongs to the anthrone oxygenase family.</text>
</comment>
<evidence type="ECO:0000313" key="9">
    <source>
        <dbReference type="EMBL" id="KAF9691791.1"/>
    </source>
</evidence>
<evidence type="ECO:0000256" key="3">
    <source>
        <dbReference type="ARBA" id="ARBA00022989"/>
    </source>
</evidence>
<dbReference type="PANTHER" id="PTHR35042">
    <property type="entry name" value="ANTHRONE OXYGENASE ENCC"/>
    <property type="match status" value="1"/>
</dbReference>
<organism evidence="9 10">
    <name type="scientific">Ascochyta lentis</name>
    <dbReference type="NCBI Taxonomy" id="205686"/>
    <lineage>
        <taxon>Eukaryota</taxon>
        <taxon>Fungi</taxon>
        <taxon>Dikarya</taxon>
        <taxon>Ascomycota</taxon>
        <taxon>Pezizomycotina</taxon>
        <taxon>Dothideomycetes</taxon>
        <taxon>Pleosporomycetidae</taxon>
        <taxon>Pleosporales</taxon>
        <taxon>Pleosporineae</taxon>
        <taxon>Didymellaceae</taxon>
        <taxon>Ascochyta</taxon>
    </lineage>
</organism>
<dbReference type="EMBL" id="RZGK01000020">
    <property type="protein sequence ID" value="KAF9691791.1"/>
    <property type="molecule type" value="Genomic_DNA"/>
</dbReference>
<keyword evidence="10" id="KW-1185">Reference proteome</keyword>
<sequence length="152" mass="15551">MFEAVTAAGALFLSGTISGVSMLAIPVALDTAKTQTALLEQWRTIYLNGHIKGPAIAVTVGTAMAVIAGLKYQDGADARTSVVAAIATAGIVPYTWIVMNKVNRTLHSLAAGAGSEATDAGKLVVTWSRMNAVRGALPLVGGLVSLWGIISS</sequence>